<comment type="function">
    <text evidence="1">Required for ubiquinone (coenzyme Q) biosynthesis. Binds hydrophobic ubiquinone biosynthetic intermediates via its SCP2 domain and is essential for the stability of the Ubi complex. May constitute a docking platform where Ubi enzymes assemble and access their SCP2-bound polyprenyl substrates.</text>
</comment>
<dbReference type="OrthoDB" id="5801225at2"/>
<evidence type="ECO:0000259" key="2">
    <source>
        <dbReference type="Pfam" id="PF02036"/>
    </source>
</evidence>
<dbReference type="InterPro" id="IPR036527">
    <property type="entry name" value="SCP2_sterol-bd_dom_sf"/>
</dbReference>
<reference evidence="4" key="1">
    <citation type="journal article" date="2013" name="BMC Microbiol.">
        <title>Taxonomy and evolution of bacteriochlorophyll a-containing members of the OM60/NOR5 clade of marine gammaproteobacteria: description of Luminiphilus syltensis gen. nov., sp. nov., reclassification of Haliea rubra as Pseudohaliea rubra gen. nov., comb. nov., and emendation of Chromatocurvus halotolerans.</title>
        <authorList>
            <person name="Spring S."/>
            <person name="Riedel T."/>
            <person name="Sproer C."/>
            <person name="Yan S."/>
            <person name="Harder J."/>
            <person name="Fuchs B.M."/>
        </authorList>
    </citation>
    <scope>NUCLEOTIDE SEQUENCE [LARGE SCALE GENOMIC DNA]</scope>
    <source>
        <strain evidence="4">NOR51-B</strain>
    </source>
</reference>
<gene>
    <name evidence="1" type="primary">ubiJ</name>
    <name evidence="3" type="ORF">NOR51B_825</name>
</gene>
<dbReference type="PANTHER" id="PTHR38693:SF1">
    <property type="entry name" value="UBIQUINONE BIOSYNTHESIS ACCESSORY FACTOR UBIJ"/>
    <property type="match status" value="1"/>
</dbReference>
<accession>B8KUS3</accession>
<dbReference type="STRING" id="565045.NOR51B_825"/>
<dbReference type="InterPro" id="IPR003033">
    <property type="entry name" value="SCP2_sterol-bd_dom"/>
</dbReference>
<dbReference type="HAMAP" id="MF_02215">
    <property type="entry name" value="UbiJ"/>
    <property type="match status" value="1"/>
</dbReference>
<name>B8KUS3_9GAMM</name>
<comment type="similarity">
    <text evidence="1">Belongs to the UbiJ family.</text>
</comment>
<dbReference type="AlphaFoldDB" id="B8KUS3"/>
<keyword evidence="1" id="KW-0963">Cytoplasm</keyword>
<evidence type="ECO:0000256" key="1">
    <source>
        <dbReference type="HAMAP-Rule" id="MF_02215"/>
    </source>
</evidence>
<evidence type="ECO:0000313" key="3">
    <source>
        <dbReference type="EMBL" id="EED34885.1"/>
    </source>
</evidence>
<dbReference type="HOGENOM" id="CLU_100130_1_0_6"/>
<organism evidence="3 4">
    <name type="scientific">Luminiphilus syltensis NOR5-1B</name>
    <dbReference type="NCBI Taxonomy" id="565045"/>
    <lineage>
        <taxon>Bacteria</taxon>
        <taxon>Pseudomonadati</taxon>
        <taxon>Pseudomonadota</taxon>
        <taxon>Gammaproteobacteria</taxon>
        <taxon>Cellvibrionales</taxon>
        <taxon>Halieaceae</taxon>
        <taxon>Luminiphilus</taxon>
    </lineage>
</organism>
<evidence type="ECO:0000313" key="4">
    <source>
        <dbReference type="Proteomes" id="UP000004699"/>
    </source>
</evidence>
<comment type="subcellular location">
    <subcellularLocation>
        <location evidence="1">Cytoplasm</location>
    </subcellularLocation>
</comment>
<dbReference type="GO" id="GO:0005737">
    <property type="term" value="C:cytoplasm"/>
    <property type="evidence" value="ECO:0007669"/>
    <property type="project" value="UniProtKB-SubCell"/>
</dbReference>
<keyword evidence="4" id="KW-1185">Reference proteome</keyword>
<dbReference type="Proteomes" id="UP000004699">
    <property type="component" value="Unassembled WGS sequence"/>
</dbReference>
<dbReference type="RefSeq" id="WP_009019632.1">
    <property type="nucleotide sequence ID" value="NZ_DS999411.1"/>
</dbReference>
<dbReference type="EMBL" id="DS999411">
    <property type="protein sequence ID" value="EED34885.1"/>
    <property type="molecule type" value="Genomic_DNA"/>
</dbReference>
<comment type="pathway">
    <text evidence="1">Cofactor biosynthesis; ubiquinone biosynthesis.</text>
</comment>
<sequence length="214" mass="23234">MNQTHDPAALSGLLAGLEAAINRALALAPAASRELGDLGNVVLAIECTAPEVTVFIRVAPQGTLQLMGYCEDKATTRVRGTLEDFIALAMSDDPAATLINSELEIVGNTAPLVAIQQIVTRMDVDWEAPLVEKLGDVAGHQLAEAMRATFAWGSNAVTSLRRQLSEYILEEGRLSPPKAELEHFFEQVQAVGHRVDRLQSRIERLKRRLDKAGV</sequence>
<dbReference type="PANTHER" id="PTHR38693">
    <property type="entry name" value="UBIQUINONE BIOSYNTHESIS PROTEIN UBIJ"/>
    <property type="match status" value="1"/>
</dbReference>
<dbReference type="eggNOG" id="COG3165">
    <property type="taxonomic scope" value="Bacteria"/>
</dbReference>
<protein>
    <recommendedName>
        <fullName evidence="1">Ubiquinone biosynthesis accessory factor UbiJ</fullName>
    </recommendedName>
</protein>
<proteinExistence type="inferred from homology"/>
<feature type="domain" description="SCP2" evidence="2">
    <location>
        <begin position="21"/>
        <end position="118"/>
    </location>
</feature>
<dbReference type="InterPro" id="IPR038989">
    <property type="entry name" value="UbiJ"/>
</dbReference>
<dbReference type="GO" id="GO:0006744">
    <property type="term" value="P:ubiquinone biosynthetic process"/>
    <property type="evidence" value="ECO:0007669"/>
    <property type="project" value="UniProtKB-UniRule"/>
</dbReference>
<dbReference type="UniPathway" id="UPA00232"/>
<dbReference type="Pfam" id="PF02036">
    <property type="entry name" value="SCP2"/>
    <property type="match status" value="1"/>
</dbReference>
<keyword evidence="1" id="KW-0831">Ubiquinone biosynthesis</keyword>
<dbReference type="SUPFAM" id="SSF55718">
    <property type="entry name" value="SCP-like"/>
    <property type="match status" value="1"/>
</dbReference>